<dbReference type="Gene3D" id="3.30.700.10">
    <property type="entry name" value="Glycoprotein, Type 4 Pilin"/>
    <property type="match status" value="1"/>
</dbReference>
<organism evidence="2 3">
    <name type="scientific">Bremerella alba</name>
    <dbReference type="NCBI Taxonomy" id="980252"/>
    <lineage>
        <taxon>Bacteria</taxon>
        <taxon>Pseudomonadati</taxon>
        <taxon>Planctomycetota</taxon>
        <taxon>Planctomycetia</taxon>
        <taxon>Pirellulales</taxon>
        <taxon>Pirellulaceae</taxon>
        <taxon>Bremerella</taxon>
    </lineage>
</organism>
<dbReference type="SUPFAM" id="SSF54523">
    <property type="entry name" value="Pili subunits"/>
    <property type="match status" value="1"/>
</dbReference>
<evidence type="ECO:0000313" key="2">
    <source>
        <dbReference type="EMBL" id="MBA2114160.1"/>
    </source>
</evidence>
<protein>
    <recommendedName>
        <fullName evidence="1">DUF1559 domain-containing protein</fullName>
    </recommendedName>
</protein>
<dbReference type="EMBL" id="JABRWO010000003">
    <property type="protein sequence ID" value="MBA2114160.1"/>
    <property type="molecule type" value="Genomic_DNA"/>
</dbReference>
<dbReference type="NCBIfam" id="TIGR02532">
    <property type="entry name" value="IV_pilin_GFxxxE"/>
    <property type="match status" value="1"/>
</dbReference>
<dbReference type="Proteomes" id="UP000551616">
    <property type="component" value="Unassembled WGS sequence"/>
</dbReference>
<dbReference type="AlphaFoldDB" id="A0A7V8V399"/>
<dbReference type="RefSeq" id="WP_207395639.1">
    <property type="nucleotide sequence ID" value="NZ_JABRWO010000003.1"/>
</dbReference>
<evidence type="ECO:0000259" key="1">
    <source>
        <dbReference type="Pfam" id="PF07596"/>
    </source>
</evidence>
<name>A0A7V8V399_9BACT</name>
<evidence type="ECO:0000313" key="3">
    <source>
        <dbReference type="Proteomes" id="UP000551616"/>
    </source>
</evidence>
<keyword evidence="3" id="KW-1185">Reference proteome</keyword>
<comment type="caution">
    <text evidence="2">The sequence shown here is derived from an EMBL/GenBank/DDBJ whole genome shotgun (WGS) entry which is preliminary data.</text>
</comment>
<dbReference type="PANTHER" id="PTHR30093:SF2">
    <property type="entry name" value="TYPE II SECRETION SYSTEM PROTEIN H"/>
    <property type="match status" value="1"/>
</dbReference>
<dbReference type="InterPro" id="IPR011453">
    <property type="entry name" value="DUF1559"/>
</dbReference>
<dbReference type="Pfam" id="PF07596">
    <property type="entry name" value="SBP_bac_10"/>
    <property type="match status" value="1"/>
</dbReference>
<dbReference type="PANTHER" id="PTHR30093">
    <property type="entry name" value="GENERAL SECRETION PATHWAY PROTEIN G"/>
    <property type="match status" value="1"/>
</dbReference>
<dbReference type="InterPro" id="IPR045584">
    <property type="entry name" value="Pilin-like"/>
</dbReference>
<sequence>MMNPPSKMRNGFTLVELLVVIAIIGVLIALLLPAVQQAREAARRMQCSNHLKQLGLAVHNYHDTYGVLPPAMMGPDAASGRYSAFVRLLPFLEQSAAYDNIAANPTSPWSSSGGNSVVVAGLQCPSAPAVPYPITNLPYTNYVLNLGDVTWSLDQEDSIRGVFGGSAVFAFRDVTDGLTNTALMSETVQWYDDGTGRPANGFGAVLRTDTQSPVGCRAKWINNKFIDTSYTSSTATNRDRAPGGRWSDGMMAIISFNTTLGPNSAVCSDFSGKNGVLPPRSMHPGGVNLLRGDGSSRFISENIDAGNIGTQGRTGPSRFGVWGALGTRAQGEVLGEF</sequence>
<dbReference type="NCBIfam" id="TIGR04294">
    <property type="entry name" value="pre_pil_HX9DG"/>
    <property type="match status" value="1"/>
</dbReference>
<dbReference type="Pfam" id="PF07963">
    <property type="entry name" value="N_methyl"/>
    <property type="match status" value="1"/>
</dbReference>
<proteinExistence type="predicted"/>
<reference evidence="2 3" key="1">
    <citation type="submission" date="2020-05" db="EMBL/GenBank/DDBJ databases">
        <title>Bremerella alba sp. nov., a novel planctomycete isolated from the surface of the macroalga Fucus spiralis.</title>
        <authorList>
            <person name="Godinho O."/>
            <person name="Botelho R."/>
            <person name="Albuquerque L."/>
            <person name="Wiegand S."/>
            <person name="Da Costa M.S."/>
            <person name="Lobo-Da-Cunha A."/>
            <person name="Jogler C."/>
            <person name="Lage O.M."/>
        </authorList>
    </citation>
    <scope>NUCLEOTIDE SEQUENCE [LARGE SCALE GENOMIC DNA]</scope>
    <source>
        <strain evidence="2 3">FF15</strain>
    </source>
</reference>
<gene>
    <name evidence="2" type="ORF">HOV93_13160</name>
</gene>
<accession>A0A7V8V399</accession>
<feature type="domain" description="DUF1559" evidence="1">
    <location>
        <begin position="36"/>
        <end position="305"/>
    </location>
</feature>
<dbReference type="InterPro" id="IPR012902">
    <property type="entry name" value="N_methyl_site"/>
</dbReference>
<dbReference type="InterPro" id="IPR027558">
    <property type="entry name" value="Pre_pil_HX9DG_C"/>
</dbReference>